<feature type="region of interest" description="Disordered" evidence="1">
    <location>
        <begin position="184"/>
        <end position="205"/>
    </location>
</feature>
<organism evidence="2 3">
    <name type="scientific">Paraphaeosphaeria sporulosa</name>
    <dbReference type="NCBI Taxonomy" id="1460663"/>
    <lineage>
        <taxon>Eukaryota</taxon>
        <taxon>Fungi</taxon>
        <taxon>Dikarya</taxon>
        <taxon>Ascomycota</taxon>
        <taxon>Pezizomycotina</taxon>
        <taxon>Dothideomycetes</taxon>
        <taxon>Pleosporomycetidae</taxon>
        <taxon>Pleosporales</taxon>
        <taxon>Massarineae</taxon>
        <taxon>Didymosphaeriaceae</taxon>
        <taxon>Paraphaeosphaeria</taxon>
    </lineage>
</organism>
<feature type="compositionally biased region" description="Polar residues" evidence="1">
    <location>
        <begin position="118"/>
        <end position="127"/>
    </location>
</feature>
<dbReference type="RefSeq" id="XP_018030196.1">
    <property type="nucleotide sequence ID" value="XM_018183759.1"/>
</dbReference>
<dbReference type="AlphaFoldDB" id="A0A177BY05"/>
<feature type="compositionally biased region" description="Basic and acidic residues" evidence="1">
    <location>
        <begin position="135"/>
        <end position="158"/>
    </location>
</feature>
<proteinExistence type="predicted"/>
<feature type="compositionally biased region" description="Polar residues" evidence="1">
    <location>
        <begin position="77"/>
        <end position="104"/>
    </location>
</feature>
<dbReference type="EMBL" id="KV441561">
    <property type="protein sequence ID" value="OAF99830.1"/>
    <property type="molecule type" value="Genomic_DNA"/>
</dbReference>
<feature type="region of interest" description="Disordered" evidence="1">
    <location>
        <begin position="1"/>
        <end position="167"/>
    </location>
</feature>
<evidence type="ECO:0000313" key="2">
    <source>
        <dbReference type="EMBL" id="OAF99830.1"/>
    </source>
</evidence>
<dbReference type="Proteomes" id="UP000077069">
    <property type="component" value="Unassembled WGS sequence"/>
</dbReference>
<feature type="compositionally biased region" description="Low complexity" evidence="1">
    <location>
        <begin position="1"/>
        <end position="15"/>
    </location>
</feature>
<dbReference type="InParanoid" id="A0A177BY05"/>
<evidence type="ECO:0000256" key="1">
    <source>
        <dbReference type="SAM" id="MobiDB-lite"/>
    </source>
</evidence>
<keyword evidence="3" id="KW-1185">Reference proteome</keyword>
<gene>
    <name evidence="2" type="ORF">CC84DRAFT_1232423</name>
</gene>
<dbReference type="GeneID" id="28767245"/>
<reference evidence="2 3" key="1">
    <citation type="submission" date="2016-05" db="EMBL/GenBank/DDBJ databases">
        <title>Comparative analysis of secretome profiles of manganese(II)-oxidizing ascomycete fungi.</title>
        <authorList>
            <consortium name="DOE Joint Genome Institute"/>
            <person name="Zeiner C.A."/>
            <person name="Purvine S.O."/>
            <person name="Zink E.M."/>
            <person name="Wu S."/>
            <person name="Pasa-Tolic L."/>
            <person name="Chaput D.L."/>
            <person name="Haridas S."/>
            <person name="Grigoriev I.V."/>
            <person name="Santelli C.M."/>
            <person name="Hansel C.M."/>
        </authorList>
    </citation>
    <scope>NUCLEOTIDE SEQUENCE [LARGE SCALE GENOMIC DNA]</scope>
    <source>
        <strain evidence="2 3">AP3s5-JAC2a</strain>
    </source>
</reference>
<evidence type="ECO:0000313" key="3">
    <source>
        <dbReference type="Proteomes" id="UP000077069"/>
    </source>
</evidence>
<accession>A0A177BY05</accession>
<evidence type="ECO:0008006" key="4">
    <source>
        <dbReference type="Google" id="ProtNLM"/>
    </source>
</evidence>
<protein>
    <recommendedName>
        <fullName evidence="4">Chromo domain-containing protein</fullName>
    </recommendedName>
</protein>
<name>A0A177BY05_9PLEO</name>
<sequence length="284" mass="30551">MSVISLSASASLASSVDGRRSSPATSPTVPAQEGLHDIDPVPGLNSAASDPALALVTDEHPSACTNTAGDNPPVPTPSFQNTGAALQELASPSSLSCTAHSPSGSVPKLDRDLGSPLDTMSDQRTPETTPPGLPAEKKDSKKRKRGEDKNAEGSEVGHSRPLRSLRPRLHPLLAPLVAAPTHPVDARTGSAAKEPDSNPQPSNSTIEWEVEELTGKWYEDRKRIDPETGLLGFLFFEVKWITGEVTWQAYTDLNCGELLAELYQRKADLPQRHFIQNLIEKSRE</sequence>